<sequence>MSRPGSADRQALRKQRLVDAEKEQWMEDQEALRMTEDERRTLFNSFATVKTQFFDLDGLIWTRTARKRAHTQLASRKVEPANDIALAPLTNTFSNPQLSTLPSSENWQDTIRAGSDISSMLATYHKGQRPEPPQYISYSKSSRAETPEPLLSEPPTPRPSYLSVEANAATPTPLPSLKRRFTDECNSPYQETKRLHRAPSMPAIAV</sequence>
<keyword evidence="3" id="KW-1185">Reference proteome</keyword>
<evidence type="ECO:0000313" key="3">
    <source>
        <dbReference type="Proteomes" id="UP000054007"/>
    </source>
</evidence>
<organism evidence="2 3">
    <name type="scientific">Cylindrobasidium torrendii FP15055 ss-10</name>
    <dbReference type="NCBI Taxonomy" id="1314674"/>
    <lineage>
        <taxon>Eukaryota</taxon>
        <taxon>Fungi</taxon>
        <taxon>Dikarya</taxon>
        <taxon>Basidiomycota</taxon>
        <taxon>Agaricomycotina</taxon>
        <taxon>Agaricomycetes</taxon>
        <taxon>Agaricomycetidae</taxon>
        <taxon>Agaricales</taxon>
        <taxon>Marasmiineae</taxon>
        <taxon>Physalacriaceae</taxon>
        <taxon>Cylindrobasidium</taxon>
    </lineage>
</organism>
<name>A0A0D7BI06_9AGAR</name>
<evidence type="ECO:0000256" key="1">
    <source>
        <dbReference type="SAM" id="MobiDB-lite"/>
    </source>
</evidence>
<feature type="region of interest" description="Disordered" evidence="1">
    <location>
        <begin position="124"/>
        <end position="206"/>
    </location>
</feature>
<feature type="region of interest" description="Disordered" evidence="1">
    <location>
        <begin position="1"/>
        <end position="20"/>
    </location>
</feature>
<dbReference type="OrthoDB" id="2919505at2759"/>
<evidence type="ECO:0000313" key="2">
    <source>
        <dbReference type="EMBL" id="KIY69281.1"/>
    </source>
</evidence>
<proteinExistence type="predicted"/>
<dbReference type="AlphaFoldDB" id="A0A0D7BI06"/>
<accession>A0A0D7BI06</accession>
<protein>
    <submittedName>
        <fullName evidence="2">Uncharacterized protein</fullName>
    </submittedName>
</protein>
<gene>
    <name evidence="2" type="ORF">CYLTODRAFT_409767</name>
</gene>
<dbReference type="EMBL" id="KN880487">
    <property type="protein sequence ID" value="KIY69281.1"/>
    <property type="molecule type" value="Genomic_DNA"/>
</dbReference>
<reference evidence="2 3" key="1">
    <citation type="journal article" date="2015" name="Fungal Genet. Biol.">
        <title>Evolution of novel wood decay mechanisms in Agaricales revealed by the genome sequences of Fistulina hepatica and Cylindrobasidium torrendii.</title>
        <authorList>
            <person name="Floudas D."/>
            <person name="Held B.W."/>
            <person name="Riley R."/>
            <person name="Nagy L.G."/>
            <person name="Koehler G."/>
            <person name="Ransdell A.S."/>
            <person name="Younus H."/>
            <person name="Chow J."/>
            <person name="Chiniquy J."/>
            <person name="Lipzen A."/>
            <person name="Tritt A."/>
            <person name="Sun H."/>
            <person name="Haridas S."/>
            <person name="LaButti K."/>
            <person name="Ohm R.A."/>
            <person name="Kues U."/>
            <person name="Blanchette R.A."/>
            <person name="Grigoriev I.V."/>
            <person name="Minto R.E."/>
            <person name="Hibbett D.S."/>
        </authorList>
    </citation>
    <scope>NUCLEOTIDE SEQUENCE [LARGE SCALE GENOMIC DNA]</scope>
    <source>
        <strain evidence="2 3">FP15055 ss-10</strain>
    </source>
</reference>
<dbReference type="Proteomes" id="UP000054007">
    <property type="component" value="Unassembled WGS sequence"/>
</dbReference>